<dbReference type="OrthoDB" id="10583260at2759"/>
<reference evidence="3 4" key="1">
    <citation type="journal article" date="2010" name="Nature">
        <title>The Ectocarpus genome and the independent evolution of multicellularity in brown algae.</title>
        <authorList>
            <person name="Cock J.M."/>
            <person name="Sterck L."/>
            <person name="Rouze P."/>
            <person name="Scornet D."/>
            <person name="Allen A.E."/>
            <person name="Amoutzias G."/>
            <person name="Anthouard V."/>
            <person name="Artiguenave F."/>
            <person name="Aury J.M."/>
            <person name="Badger J.H."/>
            <person name="Beszteri B."/>
            <person name="Billiau K."/>
            <person name="Bonnet E."/>
            <person name="Bothwell J.H."/>
            <person name="Bowler C."/>
            <person name="Boyen C."/>
            <person name="Brownlee C."/>
            <person name="Carrano C.J."/>
            <person name="Charrier B."/>
            <person name="Cho G.Y."/>
            <person name="Coelho S.M."/>
            <person name="Collen J."/>
            <person name="Corre E."/>
            <person name="Da Silva C."/>
            <person name="Delage L."/>
            <person name="Delaroque N."/>
            <person name="Dittami S.M."/>
            <person name="Doulbeau S."/>
            <person name="Elias M."/>
            <person name="Farnham G."/>
            <person name="Gachon C.M."/>
            <person name="Gschloessl B."/>
            <person name="Heesch S."/>
            <person name="Jabbari K."/>
            <person name="Jubin C."/>
            <person name="Kawai H."/>
            <person name="Kimura K."/>
            <person name="Kloareg B."/>
            <person name="Kupper F.C."/>
            <person name="Lang D."/>
            <person name="Le Bail A."/>
            <person name="Leblanc C."/>
            <person name="Lerouge P."/>
            <person name="Lohr M."/>
            <person name="Lopez P.J."/>
            <person name="Martens C."/>
            <person name="Maumus F."/>
            <person name="Michel G."/>
            <person name="Miranda-Saavedra D."/>
            <person name="Morales J."/>
            <person name="Moreau H."/>
            <person name="Motomura T."/>
            <person name="Nagasato C."/>
            <person name="Napoli C.A."/>
            <person name="Nelson D.R."/>
            <person name="Nyvall-Collen P."/>
            <person name="Peters A.F."/>
            <person name="Pommier C."/>
            <person name="Potin P."/>
            <person name="Poulain J."/>
            <person name="Quesneville H."/>
            <person name="Read B."/>
            <person name="Rensing S.A."/>
            <person name="Ritter A."/>
            <person name="Rousvoal S."/>
            <person name="Samanta M."/>
            <person name="Samson G."/>
            <person name="Schroeder D.C."/>
            <person name="Segurens B."/>
            <person name="Strittmatter M."/>
            <person name="Tonon T."/>
            <person name="Tregear J.W."/>
            <person name="Valentin K."/>
            <person name="von Dassow P."/>
            <person name="Yamagishi T."/>
            <person name="Van de Peer Y."/>
            <person name="Wincker P."/>
        </authorList>
    </citation>
    <scope>NUCLEOTIDE SEQUENCE [LARGE SCALE GENOMIC DNA]</scope>
    <source>
        <strain evidence="4">Ec32 / CCAP1310/4</strain>
    </source>
</reference>
<dbReference type="AlphaFoldDB" id="D7FMQ2"/>
<feature type="compositionally biased region" description="Low complexity" evidence="2">
    <location>
        <begin position="60"/>
        <end position="84"/>
    </location>
</feature>
<feature type="coiled-coil region" evidence="1">
    <location>
        <begin position="176"/>
        <end position="221"/>
    </location>
</feature>
<name>D7FMQ2_ECTSI</name>
<dbReference type="InParanoid" id="D7FMQ2"/>
<protein>
    <submittedName>
        <fullName evidence="3">Uncharacterized protein</fullName>
    </submittedName>
</protein>
<dbReference type="Proteomes" id="UP000002630">
    <property type="component" value="Linkage Group LG24"/>
</dbReference>
<accession>D7FMQ2</accession>
<evidence type="ECO:0000313" key="3">
    <source>
        <dbReference type="EMBL" id="CBJ25949.1"/>
    </source>
</evidence>
<evidence type="ECO:0000313" key="4">
    <source>
        <dbReference type="Proteomes" id="UP000002630"/>
    </source>
</evidence>
<keyword evidence="4" id="KW-1185">Reference proteome</keyword>
<organism evidence="3 4">
    <name type="scientific">Ectocarpus siliculosus</name>
    <name type="common">Brown alga</name>
    <name type="synonym">Conferva siliculosa</name>
    <dbReference type="NCBI Taxonomy" id="2880"/>
    <lineage>
        <taxon>Eukaryota</taxon>
        <taxon>Sar</taxon>
        <taxon>Stramenopiles</taxon>
        <taxon>Ochrophyta</taxon>
        <taxon>PX clade</taxon>
        <taxon>Phaeophyceae</taxon>
        <taxon>Ectocarpales</taxon>
        <taxon>Ectocarpaceae</taxon>
        <taxon>Ectocarpus</taxon>
    </lineage>
</organism>
<feature type="region of interest" description="Disordered" evidence="2">
    <location>
        <begin position="53"/>
        <end position="88"/>
    </location>
</feature>
<sequence>MDRFGGMTLGSNVAGSGDGGGADDLDMSSLRLAEGGRGGGSGFGLSVVAQQNPFSSTRCQQQQQQPQQQQQQLQQQQHQHQHPPASLLLENGGMRSLEQGNPLGFSNPAATAAAAAAGNGSGVGVGCCSSCGAGRQQQLAGRGVGARRGPDGAWLDDEDRRLYTEGEVRHAIEQEVRGWRDKNTSLEASMANLETETKAALMRAEQAIAEMTEQLRAAEGKTYALSVHLAQSNRPPHLA</sequence>
<evidence type="ECO:0000256" key="1">
    <source>
        <dbReference type="SAM" id="Coils"/>
    </source>
</evidence>
<proteinExistence type="predicted"/>
<dbReference type="EMBL" id="FN648214">
    <property type="protein sequence ID" value="CBJ25949.1"/>
    <property type="molecule type" value="Genomic_DNA"/>
</dbReference>
<evidence type="ECO:0000256" key="2">
    <source>
        <dbReference type="SAM" id="MobiDB-lite"/>
    </source>
</evidence>
<dbReference type="EMBL" id="FN649749">
    <property type="protein sequence ID" value="CBJ25949.1"/>
    <property type="molecule type" value="Genomic_DNA"/>
</dbReference>
<keyword evidence="1" id="KW-0175">Coiled coil</keyword>
<feature type="region of interest" description="Disordered" evidence="2">
    <location>
        <begin position="1"/>
        <end position="36"/>
    </location>
</feature>
<dbReference type="SUPFAM" id="SSF81995">
    <property type="entry name" value="beta-sandwich domain of Sec23/24"/>
    <property type="match status" value="1"/>
</dbReference>
<gene>
    <name evidence="3" type="ORF">Esi_0017_0186</name>
</gene>